<accession>A0A8J2I7I4</accession>
<dbReference type="GeneID" id="67021719"/>
<evidence type="ECO:0000313" key="1">
    <source>
        <dbReference type="EMBL" id="CAG5180897.1"/>
    </source>
</evidence>
<protein>
    <submittedName>
        <fullName evidence="1">Uncharacterized protein</fullName>
    </submittedName>
</protein>
<gene>
    <name evidence="1" type="ORF">ALTATR162_LOCUS9492</name>
</gene>
<organism evidence="1 2">
    <name type="scientific">Alternaria atra</name>
    <dbReference type="NCBI Taxonomy" id="119953"/>
    <lineage>
        <taxon>Eukaryota</taxon>
        <taxon>Fungi</taxon>
        <taxon>Dikarya</taxon>
        <taxon>Ascomycota</taxon>
        <taxon>Pezizomycotina</taxon>
        <taxon>Dothideomycetes</taxon>
        <taxon>Pleosporomycetidae</taxon>
        <taxon>Pleosporales</taxon>
        <taxon>Pleosporineae</taxon>
        <taxon>Pleosporaceae</taxon>
        <taxon>Alternaria</taxon>
        <taxon>Alternaria sect. Ulocladioides</taxon>
    </lineage>
</organism>
<dbReference type="OrthoDB" id="3694692at2759"/>
<dbReference type="AlphaFoldDB" id="A0A8J2I7I4"/>
<keyword evidence="2" id="KW-1185">Reference proteome</keyword>
<dbReference type="Proteomes" id="UP000676310">
    <property type="component" value="Unassembled WGS sequence"/>
</dbReference>
<comment type="caution">
    <text evidence="1">The sequence shown here is derived from an EMBL/GenBank/DDBJ whole genome shotgun (WGS) entry which is preliminary data.</text>
</comment>
<name>A0A8J2I7I4_9PLEO</name>
<reference evidence="1" key="1">
    <citation type="submission" date="2021-05" db="EMBL/GenBank/DDBJ databases">
        <authorList>
            <person name="Stam R."/>
        </authorList>
    </citation>
    <scope>NUCLEOTIDE SEQUENCE</scope>
    <source>
        <strain evidence="1">CS162</strain>
    </source>
</reference>
<proteinExistence type="predicted"/>
<dbReference type="RefSeq" id="XP_043173061.1">
    <property type="nucleotide sequence ID" value="XM_043317126.1"/>
</dbReference>
<evidence type="ECO:0000313" key="2">
    <source>
        <dbReference type="Proteomes" id="UP000676310"/>
    </source>
</evidence>
<sequence>MTDLLNDIMAFFVENEVNSFQDESQAIKNASPEDQVMFESFVRPSFTPSPTETLDAKLTAHIKRAEAASLWRALSTKETIAYLKGVVKLQREACKKYQPLETAMSDLSGSLIQPHIAVEMQTSARMTLYGPQHESEHFFALWTLMRPVLYAEPLPDGNTKFLLPERRIIKDAWALLDDLTVDAIYSLEQNLAILWIHVLTMEMVVRLRGIFQQRLILKAIGDKMRNVQSVYLI</sequence>
<dbReference type="EMBL" id="CAJRGZ010000025">
    <property type="protein sequence ID" value="CAG5180897.1"/>
    <property type="molecule type" value="Genomic_DNA"/>
</dbReference>